<evidence type="ECO:0000256" key="1">
    <source>
        <dbReference type="ARBA" id="ARBA00022761"/>
    </source>
</evidence>
<feature type="region of interest" description="Disordered" evidence="2">
    <location>
        <begin position="122"/>
        <end position="144"/>
    </location>
</feature>
<sequence length="144" mass="16221">MGLPLEYSFYATALTHLSANVDAKVAFPLSDDSVTPQSSSPVVQMLADIKPRMYWYSVAAMTTNTPVFQSGIELQAKLQAAHPTKLDMKLDLKEKNFKCETFPWRQETELLMARYASHQHLPPNSFLREQNSNDKAGTQLELSN</sequence>
<dbReference type="Pfam" id="PF09172">
    <property type="entry name" value="Vit_open_b-sht"/>
    <property type="match status" value="1"/>
</dbReference>
<dbReference type="GO" id="GO:0045735">
    <property type="term" value="F:nutrient reservoir activity"/>
    <property type="evidence" value="ECO:0007669"/>
    <property type="project" value="UniProtKB-KW"/>
</dbReference>
<organism evidence="4 5">
    <name type="scientific">Phascolarctos cinereus</name>
    <name type="common">Koala</name>
    <dbReference type="NCBI Taxonomy" id="38626"/>
    <lineage>
        <taxon>Eukaryota</taxon>
        <taxon>Metazoa</taxon>
        <taxon>Chordata</taxon>
        <taxon>Craniata</taxon>
        <taxon>Vertebrata</taxon>
        <taxon>Euteleostomi</taxon>
        <taxon>Mammalia</taxon>
        <taxon>Metatheria</taxon>
        <taxon>Diprotodontia</taxon>
        <taxon>Phascolarctidae</taxon>
        <taxon>Phascolarctos</taxon>
    </lineage>
</organism>
<dbReference type="InterPro" id="IPR015819">
    <property type="entry name" value="Lipid_transp_b-sht_shell"/>
</dbReference>
<dbReference type="GO" id="GO:0032355">
    <property type="term" value="P:response to estradiol"/>
    <property type="evidence" value="ECO:0007669"/>
    <property type="project" value="TreeGrafter"/>
</dbReference>
<keyword evidence="1" id="KW-0758">Storage protein</keyword>
<name>A0A6P5KIM6_PHACI</name>
<dbReference type="AlphaFoldDB" id="A0A6P5KIM6"/>
<dbReference type="GeneID" id="110210000"/>
<keyword evidence="4" id="KW-1185">Reference proteome</keyword>
<dbReference type="RefSeq" id="XP_020844457.1">
    <property type="nucleotide sequence ID" value="XM_020988798.1"/>
</dbReference>
<dbReference type="InParanoid" id="A0A6P5KIM6"/>
<dbReference type="Proteomes" id="UP000515140">
    <property type="component" value="Unplaced"/>
</dbReference>
<feature type="domain" description="Vitellinogen open beta-sheet" evidence="3">
    <location>
        <begin position="1"/>
        <end position="111"/>
    </location>
</feature>
<accession>A0A6P5KIM6</accession>
<evidence type="ECO:0000256" key="2">
    <source>
        <dbReference type="SAM" id="MobiDB-lite"/>
    </source>
</evidence>
<proteinExistence type="predicted"/>
<dbReference type="PANTHER" id="PTHR23345">
    <property type="entry name" value="VITELLOGENIN-RELATED"/>
    <property type="match status" value="1"/>
</dbReference>
<dbReference type="Gene3D" id="2.20.80.10">
    <property type="entry name" value="Lipovitellin-phosvitin complex, chain A, domain 4"/>
    <property type="match status" value="1"/>
</dbReference>
<evidence type="ECO:0000313" key="4">
    <source>
        <dbReference type="Proteomes" id="UP000515140"/>
    </source>
</evidence>
<dbReference type="GO" id="GO:0071391">
    <property type="term" value="P:cellular response to estrogen stimulus"/>
    <property type="evidence" value="ECO:0007669"/>
    <property type="project" value="TreeGrafter"/>
</dbReference>
<gene>
    <name evidence="5" type="primary">LOC110210000</name>
</gene>
<dbReference type="SUPFAM" id="SSF56968">
    <property type="entry name" value="Lipovitellin-phosvitin complex, beta-sheet shell regions"/>
    <property type="match status" value="1"/>
</dbReference>
<dbReference type="KEGG" id="pcw:110210000"/>
<reference evidence="5" key="1">
    <citation type="submission" date="2025-08" db="UniProtKB">
        <authorList>
            <consortium name="RefSeq"/>
        </authorList>
    </citation>
    <scope>IDENTIFICATION</scope>
    <source>
        <tissue evidence="5">Spleen</tissue>
    </source>
</reference>
<feature type="compositionally biased region" description="Polar residues" evidence="2">
    <location>
        <begin position="127"/>
        <end position="144"/>
    </location>
</feature>
<evidence type="ECO:0000313" key="5">
    <source>
        <dbReference type="RefSeq" id="XP_020844457.1"/>
    </source>
</evidence>
<evidence type="ECO:0000259" key="3">
    <source>
        <dbReference type="Pfam" id="PF09172"/>
    </source>
</evidence>
<dbReference type="PANTHER" id="PTHR23345:SF15">
    <property type="entry name" value="VITELLOGENIN 1-RELATED"/>
    <property type="match status" value="1"/>
</dbReference>
<protein>
    <submittedName>
        <fullName evidence="5">Vitellogenin-A2-like</fullName>
    </submittedName>
</protein>
<dbReference type="InterPro" id="IPR050733">
    <property type="entry name" value="Vitellogenin/Apolipophorin"/>
</dbReference>
<dbReference type="InterPro" id="IPR015255">
    <property type="entry name" value="Vitellinogen_open_b-sht"/>
</dbReference>
<dbReference type="GO" id="GO:0005319">
    <property type="term" value="F:lipid transporter activity"/>
    <property type="evidence" value="ECO:0007669"/>
    <property type="project" value="InterPro"/>
</dbReference>